<evidence type="ECO:0000313" key="2">
    <source>
        <dbReference type="Proteomes" id="UP000308600"/>
    </source>
</evidence>
<dbReference type="EMBL" id="ML208406">
    <property type="protein sequence ID" value="TFK66406.1"/>
    <property type="molecule type" value="Genomic_DNA"/>
</dbReference>
<dbReference type="Proteomes" id="UP000308600">
    <property type="component" value="Unassembled WGS sequence"/>
</dbReference>
<name>A0ACD3ALH8_9AGAR</name>
<protein>
    <submittedName>
        <fullName evidence="1">Uncharacterized protein</fullName>
    </submittedName>
</protein>
<reference evidence="1 2" key="1">
    <citation type="journal article" date="2019" name="Nat. Ecol. Evol.">
        <title>Megaphylogeny resolves global patterns of mushroom evolution.</title>
        <authorList>
            <person name="Varga T."/>
            <person name="Krizsan K."/>
            <person name="Foldi C."/>
            <person name="Dima B."/>
            <person name="Sanchez-Garcia M."/>
            <person name="Sanchez-Ramirez S."/>
            <person name="Szollosi G.J."/>
            <person name="Szarkandi J.G."/>
            <person name="Papp V."/>
            <person name="Albert L."/>
            <person name="Andreopoulos W."/>
            <person name="Angelini C."/>
            <person name="Antonin V."/>
            <person name="Barry K.W."/>
            <person name="Bougher N.L."/>
            <person name="Buchanan P."/>
            <person name="Buyck B."/>
            <person name="Bense V."/>
            <person name="Catcheside P."/>
            <person name="Chovatia M."/>
            <person name="Cooper J."/>
            <person name="Damon W."/>
            <person name="Desjardin D."/>
            <person name="Finy P."/>
            <person name="Geml J."/>
            <person name="Haridas S."/>
            <person name="Hughes K."/>
            <person name="Justo A."/>
            <person name="Karasinski D."/>
            <person name="Kautmanova I."/>
            <person name="Kiss B."/>
            <person name="Kocsube S."/>
            <person name="Kotiranta H."/>
            <person name="LaButti K.M."/>
            <person name="Lechner B.E."/>
            <person name="Liimatainen K."/>
            <person name="Lipzen A."/>
            <person name="Lukacs Z."/>
            <person name="Mihaltcheva S."/>
            <person name="Morgado L.N."/>
            <person name="Niskanen T."/>
            <person name="Noordeloos M.E."/>
            <person name="Ohm R.A."/>
            <person name="Ortiz-Santana B."/>
            <person name="Ovrebo C."/>
            <person name="Racz N."/>
            <person name="Riley R."/>
            <person name="Savchenko A."/>
            <person name="Shiryaev A."/>
            <person name="Soop K."/>
            <person name="Spirin V."/>
            <person name="Szebenyi C."/>
            <person name="Tomsovsky M."/>
            <person name="Tulloss R.E."/>
            <person name="Uehling J."/>
            <person name="Grigoriev I.V."/>
            <person name="Vagvolgyi C."/>
            <person name="Papp T."/>
            <person name="Martin F.M."/>
            <person name="Miettinen O."/>
            <person name="Hibbett D.S."/>
            <person name="Nagy L.G."/>
        </authorList>
    </citation>
    <scope>NUCLEOTIDE SEQUENCE [LARGE SCALE GENOMIC DNA]</scope>
    <source>
        <strain evidence="1 2">NL-1719</strain>
    </source>
</reference>
<gene>
    <name evidence="1" type="ORF">BDN72DRAFT_844408</name>
</gene>
<keyword evidence="2" id="KW-1185">Reference proteome</keyword>
<evidence type="ECO:0000313" key="1">
    <source>
        <dbReference type="EMBL" id="TFK66406.1"/>
    </source>
</evidence>
<accession>A0ACD3ALH8</accession>
<sequence>MANDILEYSRDKIDAEILVLQERIRSLRSARNTFSLIHCLPPEVMTQIFKWVQILYCGYLTQGPGAGRAGLLPKWMKVTHVSQRWRNIAFSSKSLYSTILTQNLKYSEEMMKLSGSAPLSILDTVGYNTEGMWDTKELQKLIVAALPRVYSLYLNEPSWTFLFPHLEKSDLILPLEELYLRSWKSSTPALFPKSLRYLRLEWCPFQPSESLSSLCNLVELSLAPISEGNTIFMDTLLNILDGMPRLISLELSCALASPKQTNRESPITPTLQYINIRDIPNHITEFLPWLTFAPRFTIDLSMKSTRSYVPDSAMDWLPPLLEQVGRHLQSSSMIFRTAKLVWDDSNLHRDAEVLLFEEAEENLKPCVRLRSLFKKQDLFRILLEGIEAFPLDNIESLTVDAPLDALDWGKSPWHRIHTLFVLKEQTSSAFLEYLIASAEAQKGRGSGRYTPFESLKDLSLYDIHYGRDLKSKVQAVLAGRMKRGFKLRKLALHRCNISEDSIKQLSKVVEVVEQHGEKKKGKKINRST</sequence>
<proteinExistence type="predicted"/>
<organism evidence="1 2">
    <name type="scientific">Pluteus cervinus</name>
    <dbReference type="NCBI Taxonomy" id="181527"/>
    <lineage>
        <taxon>Eukaryota</taxon>
        <taxon>Fungi</taxon>
        <taxon>Dikarya</taxon>
        <taxon>Basidiomycota</taxon>
        <taxon>Agaricomycotina</taxon>
        <taxon>Agaricomycetes</taxon>
        <taxon>Agaricomycetidae</taxon>
        <taxon>Agaricales</taxon>
        <taxon>Pluteineae</taxon>
        <taxon>Pluteaceae</taxon>
        <taxon>Pluteus</taxon>
    </lineage>
</organism>